<evidence type="ECO:0000256" key="10">
    <source>
        <dbReference type="ARBA" id="ARBA00023267"/>
    </source>
</evidence>
<dbReference type="Gene3D" id="3.90.226.10">
    <property type="entry name" value="2-enoyl-CoA Hydratase, Chain A, domain 1"/>
    <property type="match status" value="2"/>
</dbReference>
<dbReference type="GO" id="GO:0003989">
    <property type="term" value="F:acetyl-CoA carboxylase activity"/>
    <property type="evidence" value="ECO:0007669"/>
    <property type="project" value="UniProtKB-EC"/>
</dbReference>
<dbReference type="InterPro" id="IPR011763">
    <property type="entry name" value="COA_CT_C"/>
</dbReference>
<keyword evidence="6" id="KW-0276">Fatty acid metabolism</keyword>
<sequence length="2054" mass="227579">MVAVDTTQEGALAGTDKIAEYVKAKGGNYPIRKILIANNGMAATKCILSIRQWAYMELGDEKAIKFVAMATPEDLNANAEFIRLADSFVEVPGGSNKNNYANVDVIVDIAVSQGVDAVWPGWGHASENPRLPNTLAQKGIKFIGPKGPVMYALGDKIAANILAQTAGVPSIPWSGSFGGPNDGPLVGELDDKGTLDAEVFQKATVKTVDEALAAANRIGYPVMLKASEGGGGKGIRMSANDEELRSNFVQVQNEVPGSPMFMMQLCKNARHLEVQIVGDEHGNAVALNGRDCSTQRRFQKIFEEGPPTIAKANTFREMEKAAMRLTQSIGYNGAGTVEYLYNAESDKFFFLELNPRLQVEHPVTEGITGVNLPATQLQVAMGIPLYRMPQVRRFFGKKSDGTEAIDFQNEEYTPITKHVIAARITAENPDEGFKPTSGRIDRVKFQSSEKVWGYFSVGNNGGIHEYADSQFGHLFASGDNREAARKSLVLALKEIDVRGEIRNPVEYLTKLLETDDFKSNKIDTSWLDGIIKNKSVTTKADTATVVLGAAIYRAHQYVKKEFVSFEESLKKGQTSVSDISSINSFSTEITYQGVKYPFKVNRASPDRFSLTLPSGDTTNIKFREQADGSLLCSFGGVVRKVYGQEEPLGLRMVIDGSTIMIPNVFDPSELRSDVTGKVVRYLHEDGAAVEAGVPYVECEAMKMIMQLRTTEAGNIKHELQAGSIISAGDLIASLDLKDPSKVAKIELFEGDLNVESGPSDQSPMHLLELILAGYPGEVETQLSKALLDVDADTANERVVSLLQRYLAVEDLFKGKPLDLAVLDLINSNKDNTRPVIDAVQAHSALKSRNTLVLAILRNMAGFVDRFPGYKVSDGVNTVLERLAALTGTEYGEVALTASAILNEFKVPDFNARIEELKTLIMSDSPDVVSKSRKLSLAVDFLTQLFDHPEEAVRKAALEVYVRRTYRAHVIQDVKISDKNGVSTIKWKFTLQDLPASEAPIRHGMLMVLQSAKDVPAALPAALQEFKDNGATASPSEALNTFHIAFKANEVITNDDQFIAEAERVLRENKSTFRALGVRHVNYIVPQIPKAPRYFTFLECHDFSEEPLRRDMRASFPYILELTRLQGNYDLTRIPALGRNAQLWIGTEKPDDNVVVTRPRPQTIFLRALSHSVDTDTNSGAERLMLAAMDELDRALLHPLVTGQQRMKTPYPVQYGAASTRIFLHVLNEYEADTQSVIKGFKSILDNLLAKHSTRLLQLRVDEIEVKARISYVVDGRKHIQPIRLVASSTSGDWLKTDAYLEYPDPVTGVTKQFRSLEEAQAGVMQISPYPTSNTVQMKRATARRVGSTYAFDFLGLFEVGLIQQWGKRPDLQMPPSGSLFEAKELVLGADGELQQQVRPVGSNKIGMLAWVCKMKTPEYPNGREVVLIANDVTVQSGSFGVEEDQFYFKASEYARKRGLPRLYIACNSGARIGLVEELKPKFKVAWNDDKDTTKGFKYLYLTEDDYKALPEGTVQATKTSGPSGEVRYALDTIVGTNHGIGVENLRGSGMIAGETSRAYDETFTLSYVTGRSVGIGAYIVRLGQRIIQMVDGPMILTGYSALNKLLGKDVYTSQDQLGGPQVMFPNGVTHQVVGNDQEGVKAMLDWLSFVPETKFSVPPILPVSDPVEREIEFVPTKTPYDPRHMLAGYNKADGSWVSGFFDKDTFKEYLAGWGKSVVTGRARLGGIPMGVIAVETRLVDRRIPADPANPESRESIEPQAGQVWFPDSAYKTAQAIEDFNRGENLPLIIFANWRGFSGGTRDMYNEILKFGSMIVDGLRTYKHPVFVYLPPNGELRGGAWVVVDPTINEEMMEMYADVQSRGGILEPPGICEVKYRAPDQIKTMHRLDPELQELDAKLDKATAEEAAQIKEQIKKRENTLMPLYLQIAHEFADLHDRAGRMKAKGVIRDALSWKKSREYFYWRVQRRLAEMKLRKAMMHANPHMTFSEVTAKMQSMVTCDWDDDRAVLQWFTAEQDSINKTVAHMRADGIASAVEEMLAKLSPDDRANIVSKLR</sequence>
<dbReference type="InterPro" id="IPR000089">
    <property type="entry name" value="Biotin_lipoyl"/>
</dbReference>
<dbReference type="GO" id="GO:0006633">
    <property type="term" value="P:fatty acid biosynthetic process"/>
    <property type="evidence" value="ECO:0007669"/>
    <property type="project" value="UniProtKB-KW"/>
</dbReference>
<dbReference type="PROSITE" id="PS50975">
    <property type="entry name" value="ATP_GRASP"/>
    <property type="match status" value="1"/>
</dbReference>
<evidence type="ECO:0000256" key="12">
    <source>
        <dbReference type="ARBA" id="ARBA00048065"/>
    </source>
</evidence>
<dbReference type="PROSITE" id="PS00867">
    <property type="entry name" value="CPSASE_2"/>
    <property type="match status" value="1"/>
</dbReference>
<dbReference type="SUPFAM" id="SSF52440">
    <property type="entry name" value="PreATP-grasp domain"/>
    <property type="match status" value="1"/>
</dbReference>
<dbReference type="PROSITE" id="PS00866">
    <property type="entry name" value="CPSASE_1"/>
    <property type="match status" value="1"/>
</dbReference>
<dbReference type="SUPFAM" id="SSF56059">
    <property type="entry name" value="Glutathione synthetase ATP-binding domain-like"/>
    <property type="match status" value="1"/>
</dbReference>
<dbReference type="FunFam" id="3.40.50.20:FF:000005">
    <property type="entry name" value="acetyl-CoA carboxylase isoform X2"/>
    <property type="match status" value="1"/>
</dbReference>
<dbReference type="GeneID" id="17304931"/>
<dbReference type="Gene3D" id="3.40.50.20">
    <property type="match status" value="1"/>
</dbReference>
<dbReference type="InterPro" id="IPR013815">
    <property type="entry name" value="ATP_grasp_subdomain_1"/>
</dbReference>
<evidence type="ECO:0000313" key="19">
    <source>
        <dbReference type="EMBL" id="EKX48344.1"/>
    </source>
</evidence>
<dbReference type="PROSITE" id="PS50989">
    <property type="entry name" value="COA_CT_CTER"/>
    <property type="match status" value="1"/>
</dbReference>
<dbReference type="FunFam" id="3.30.1490.20:FF:000003">
    <property type="entry name" value="acetyl-CoA carboxylase isoform X1"/>
    <property type="match status" value="1"/>
</dbReference>
<dbReference type="OMA" id="TEHCKVA"/>
<keyword evidence="7 14" id="KW-0067">ATP-binding</keyword>
<dbReference type="SUPFAM" id="SSF51230">
    <property type="entry name" value="Single hybrid motif"/>
    <property type="match status" value="1"/>
</dbReference>
<dbReference type="PaxDb" id="55529-EKX48344"/>
<evidence type="ECO:0000313" key="20">
    <source>
        <dbReference type="EnsemblProtists" id="EKX48344"/>
    </source>
</evidence>
<dbReference type="CDD" id="cd06850">
    <property type="entry name" value="biotinyl_domain"/>
    <property type="match status" value="1"/>
</dbReference>
<dbReference type="OrthoDB" id="196847at2759"/>
<keyword evidence="21" id="KW-1185">Reference proteome</keyword>
<reference evidence="21" key="2">
    <citation type="submission" date="2012-11" db="EMBL/GenBank/DDBJ databases">
        <authorList>
            <person name="Kuo A."/>
            <person name="Curtis B.A."/>
            <person name="Tanifuji G."/>
            <person name="Burki F."/>
            <person name="Gruber A."/>
            <person name="Irimia M."/>
            <person name="Maruyama S."/>
            <person name="Arias M.C."/>
            <person name="Ball S.G."/>
            <person name="Gile G.H."/>
            <person name="Hirakawa Y."/>
            <person name="Hopkins J.F."/>
            <person name="Rensing S.A."/>
            <person name="Schmutz J."/>
            <person name="Symeonidi A."/>
            <person name="Elias M."/>
            <person name="Eveleigh R.J."/>
            <person name="Herman E.K."/>
            <person name="Klute M.J."/>
            <person name="Nakayama T."/>
            <person name="Obornik M."/>
            <person name="Reyes-Prieto A."/>
            <person name="Armbrust E.V."/>
            <person name="Aves S.J."/>
            <person name="Beiko R.G."/>
            <person name="Coutinho P."/>
            <person name="Dacks J.B."/>
            <person name="Durnford D.G."/>
            <person name="Fast N.M."/>
            <person name="Green B.R."/>
            <person name="Grisdale C."/>
            <person name="Hempe F."/>
            <person name="Henrissat B."/>
            <person name="Hoppner M.P."/>
            <person name="Ishida K.-I."/>
            <person name="Kim E."/>
            <person name="Koreny L."/>
            <person name="Kroth P.G."/>
            <person name="Liu Y."/>
            <person name="Malik S.-B."/>
            <person name="Maier U.G."/>
            <person name="McRose D."/>
            <person name="Mock T."/>
            <person name="Neilson J.A."/>
            <person name="Onodera N.T."/>
            <person name="Poole A.M."/>
            <person name="Pritham E.J."/>
            <person name="Richards T.A."/>
            <person name="Rocap G."/>
            <person name="Roy S.W."/>
            <person name="Sarai C."/>
            <person name="Schaack S."/>
            <person name="Shirato S."/>
            <person name="Slamovits C.H."/>
            <person name="Spencer D.F."/>
            <person name="Suzuki S."/>
            <person name="Worden A.Z."/>
            <person name="Zauner S."/>
            <person name="Barry K."/>
            <person name="Bell C."/>
            <person name="Bharti A.K."/>
            <person name="Crow J.A."/>
            <person name="Grimwood J."/>
            <person name="Kramer R."/>
            <person name="Lindquist E."/>
            <person name="Lucas S."/>
            <person name="Salamov A."/>
            <person name="McFadden G.I."/>
            <person name="Lane C.E."/>
            <person name="Keeling P.J."/>
            <person name="Gray M.W."/>
            <person name="Grigoriev I.V."/>
            <person name="Archibald J.M."/>
        </authorList>
    </citation>
    <scope>NUCLEOTIDE SEQUENCE</scope>
    <source>
        <strain evidence="21">CCMP2712</strain>
    </source>
</reference>
<dbReference type="Gene3D" id="3.30.470.20">
    <property type="entry name" value="ATP-grasp fold, B domain"/>
    <property type="match status" value="1"/>
</dbReference>
<keyword evidence="9" id="KW-0275">Fatty acid biosynthesis</keyword>
<feature type="domain" description="CoA carboxyltransferase C-terminal" evidence="18">
    <location>
        <begin position="1666"/>
        <end position="1979"/>
    </location>
</feature>
<dbReference type="FunFam" id="2.40.50.100:FF:000005">
    <property type="entry name" value="Acetyl-CoA carboxylase 1"/>
    <property type="match status" value="1"/>
</dbReference>
<dbReference type="GO" id="GO:0046872">
    <property type="term" value="F:metal ion binding"/>
    <property type="evidence" value="ECO:0007669"/>
    <property type="project" value="InterPro"/>
</dbReference>
<dbReference type="Pfam" id="PF02785">
    <property type="entry name" value="Biotin_carb_C"/>
    <property type="match status" value="1"/>
</dbReference>
<evidence type="ECO:0000256" key="14">
    <source>
        <dbReference type="PROSITE-ProRule" id="PRU00409"/>
    </source>
</evidence>
<evidence type="ECO:0000256" key="9">
    <source>
        <dbReference type="ARBA" id="ARBA00023160"/>
    </source>
</evidence>
<dbReference type="Gene3D" id="3.90.1770.10">
    <property type="entry name" value="PreATP-grasp domain"/>
    <property type="match status" value="1"/>
</dbReference>
<reference evidence="19 21" key="1">
    <citation type="journal article" date="2012" name="Nature">
        <title>Algal genomes reveal evolutionary mosaicism and the fate of nucleomorphs.</title>
        <authorList>
            <consortium name="DOE Joint Genome Institute"/>
            <person name="Curtis B.A."/>
            <person name="Tanifuji G."/>
            <person name="Burki F."/>
            <person name="Gruber A."/>
            <person name="Irimia M."/>
            <person name="Maruyama S."/>
            <person name="Arias M.C."/>
            <person name="Ball S.G."/>
            <person name="Gile G.H."/>
            <person name="Hirakawa Y."/>
            <person name="Hopkins J.F."/>
            <person name="Kuo A."/>
            <person name="Rensing S.A."/>
            <person name="Schmutz J."/>
            <person name="Symeonidi A."/>
            <person name="Elias M."/>
            <person name="Eveleigh R.J."/>
            <person name="Herman E.K."/>
            <person name="Klute M.J."/>
            <person name="Nakayama T."/>
            <person name="Obornik M."/>
            <person name="Reyes-Prieto A."/>
            <person name="Armbrust E.V."/>
            <person name="Aves S.J."/>
            <person name="Beiko R.G."/>
            <person name="Coutinho P."/>
            <person name="Dacks J.B."/>
            <person name="Durnford D.G."/>
            <person name="Fast N.M."/>
            <person name="Green B.R."/>
            <person name="Grisdale C.J."/>
            <person name="Hempel F."/>
            <person name="Henrissat B."/>
            <person name="Hoppner M.P."/>
            <person name="Ishida K."/>
            <person name="Kim E."/>
            <person name="Koreny L."/>
            <person name="Kroth P.G."/>
            <person name="Liu Y."/>
            <person name="Malik S.B."/>
            <person name="Maier U.G."/>
            <person name="McRose D."/>
            <person name="Mock T."/>
            <person name="Neilson J.A."/>
            <person name="Onodera N.T."/>
            <person name="Poole A.M."/>
            <person name="Pritham E.J."/>
            <person name="Richards T.A."/>
            <person name="Rocap G."/>
            <person name="Roy S.W."/>
            <person name="Sarai C."/>
            <person name="Schaack S."/>
            <person name="Shirato S."/>
            <person name="Slamovits C.H."/>
            <person name="Spencer D.F."/>
            <person name="Suzuki S."/>
            <person name="Worden A.Z."/>
            <person name="Zauner S."/>
            <person name="Barry K."/>
            <person name="Bell C."/>
            <person name="Bharti A.K."/>
            <person name="Crow J.A."/>
            <person name="Grimwood J."/>
            <person name="Kramer R."/>
            <person name="Lindquist E."/>
            <person name="Lucas S."/>
            <person name="Salamov A."/>
            <person name="McFadden G.I."/>
            <person name="Lane C.E."/>
            <person name="Keeling P.J."/>
            <person name="Gray M.W."/>
            <person name="Grigoriev I.V."/>
            <person name="Archibald J.M."/>
        </authorList>
    </citation>
    <scope>NUCLEOTIDE SEQUENCE</scope>
    <source>
        <strain evidence="19 21">CCMP2712</strain>
    </source>
</reference>
<dbReference type="GO" id="GO:0005524">
    <property type="term" value="F:ATP binding"/>
    <property type="evidence" value="ECO:0007669"/>
    <property type="project" value="UniProtKB-UniRule"/>
</dbReference>
<dbReference type="KEGG" id="gtt:GUITHDRAFT_68771"/>
<evidence type="ECO:0000259" key="16">
    <source>
        <dbReference type="PROSITE" id="PS50979"/>
    </source>
</evidence>
<accession>L1JJM5</accession>
<evidence type="ECO:0000256" key="7">
    <source>
        <dbReference type="ARBA" id="ARBA00022840"/>
    </source>
</evidence>
<evidence type="ECO:0000256" key="5">
    <source>
        <dbReference type="ARBA" id="ARBA00022741"/>
    </source>
</evidence>
<comment type="pathway">
    <text evidence="2">Lipid metabolism; malonyl-CoA biosynthesis; malonyl-CoA from acetyl-CoA: step 1/1.</text>
</comment>
<dbReference type="Pfam" id="PF01039">
    <property type="entry name" value="Carboxyl_trans"/>
    <property type="match status" value="1"/>
</dbReference>
<dbReference type="InterPro" id="IPR011053">
    <property type="entry name" value="Single_hybrid_motif"/>
</dbReference>
<keyword evidence="8" id="KW-0443">Lipid metabolism</keyword>
<evidence type="ECO:0000256" key="6">
    <source>
        <dbReference type="ARBA" id="ARBA00022832"/>
    </source>
</evidence>
<dbReference type="InterPro" id="IPR011761">
    <property type="entry name" value="ATP-grasp"/>
</dbReference>
<dbReference type="Pfam" id="PF00289">
    <property type="entry name" value="Biotin_carb_N"/>
    <property type="match status" value="1"/>
</dbReference>
<dbReference type="InterPro" id="IPR049076">
    <property type="entry name" value="ACCA"/>
</dbReference>
<dbReference type="PANTHER" id="PTHR45728">
    <property type="entry name" value="ACETYL-COA CARBOXYLASE, ISOFORM A"/>
    <property type="match status" value="1"/>
</dbReference>
<dbReference type="FunFam" id="3.90.226.10:FF:000010">
    <property type="entry name" value="acetyl-CoA carboxylase isoform X2"/>
    <property type="match status" value="1"/>
</dbReference>
<evidence type="ECO:0000256" key="1">
    <source>
        <dbReference type="ARBA" id="ARBA00001953"/>
    </source>
</evidence>
<dbReference type="Pfam" id="PF00364">
    <property type="entry name" value="Biotin_lipoyl"/>
    <property type="match status" value="1"/>
</dbReference>
<proteinExistence type="predicted"/>
<feature type="domain" description="Biotin carboxylation" evidence="16">
    <location>
        <begin position="30"/>
        <end position="532"/>
    </location>
</feature>
<dbReference type="Pfam" id="PF21385">
    <property type="entry name" value="ACCA_BT"/>
    <property type="match status" value="1"/>
</dbReference>
<dbReference type="InterPro" id="IPR049074">
    <property type="entry name" value="ACCA_BT"/>
</dbReference>
<feature type="domain" description="ATP-grasp" evidence="15">
    <location>
        <begin position="189"/>
        <end position="381"/>
    </location>
</feature>
<evidence type="ECO:0000313" key="21">
    <source>
        <dbReference type="Proteomes" id="UP000011087"/>
    </source>
</evidence>
<dbReference type="InterPro" id="IPR034733">
    <property type="entry name" value="AcCoA_carboxyl_beta"/>
</dbReference>
<dbReference type="Pfam" id="PF08326">
    <property type="entry name" value="ACC_central"/>
    <property type="match status" value="1"/>
</dbReference>
<keyword evidence="10" id="KW-0092">Biotin</keyword>
<keyword evidence="4" id="KW-0436">Ligase</keyword>
<gene>
    <name evidence="19" type="ORF">GUITHDRAFT_68771</name>
</gene>
<evidence type="ECO:0000259" key="15">
    <source>
        <dbReference type="PROSITE" id="PS50975"/>
    </source>
</evidence>
<dbReference type="InterPro" id="IPR011764">
    <property type="entry name" value="Biotin_carboxylation_dom"/>
</dbReference>
<evidence type="ECO:0000256" key="13">
    <source>
        <dbReference type="ARBA" id="ARBA00048600"/>
    </source>
</evidence>
<dbReference type="EnsemblProtists" id="EKX48344">
    <property type="protein sequence ID" value="EKX48344"/>
    <property type="gene ID" value="GUITHDRAFT_68771"/>
</dbReference>
<dbReference type="InterPro" id="IPR005479">
    <property type="entry name" value="CPAse_ATP-bd"/>
</dbReference>
<dbReference type="PROSITE" id="PS50979">
    <property type="entry name" value="BC"/>
    <property type="match status" value="1"/>
</dbReference>
<dbReference type="Gene3D" id="2.40.460.10">
    <property type="entry name" value="Biotin dependent carboxylase carboxyltransferase"/>
    <property type="match status" value="1"/>
</dbReference>
<keyword evidence="3" id="KW-0444">Lipid biosynthesis</keyword>
<dbReference type="eggNOG" id="KOG0368">
    <property type="taxonomic scope" value="Eukaryota"/>
</dbReference>
<dbReference type="UniPathway" id="UPA00655">
    <property type="reaction ID" value="UER00711"/>
</dbReference>
<comment type="cofactor">
    <cofactor evidence="1">
        <name>biotin</name>
        <dbReference type="ChEBI" id="CHEBI:57586"/>
    </cofactor>
</comment>
<comment type="catalytic activity">
    <reaction evidence="12">
        <text>hydrogencarbonate + acetyl-CoA + ATP = malonyl-CoA + ADP + phosphate + H(+)</text>
        <dbReference type="Rhea" id="RHEA:11308"/>
        <dbReference type="ChEBI" id="CHEBI:15378"/>
        <dbReference type="ChEBI" id="CHEBI:17544"/>
        <dbReference type="ChEBI" id="CHEBI:30616"/>
        <dbReference type="ChEBI" id="CHEBI:43474"/>
        <dbReference type="ChEBI" id="CHEBI:57288"/>
        <dbReference type="ChEBI" id="CHEBI:57384"/>
        <dbReference type="ChEBI" id="CHEBI:456216"/>
        <dbReference type="EC" id="6.4.1.2"/>
    </reaction>
</comment>
<dbReference type="PROSITE" id="PS50980">
    <property type="entry name" value="COA_CT_NTER"/>
    <property type="match status" value="1"/>
</dbReference>
<keyword evidence="5 14" id="KW-0547">Nucleotide-binding</keyword>
<dbReference type="RefSeq" id="XP_005835324.1">
    <property type="nucleotide sequence ID" value="XM_005835267.1"/>
</dbReference>
<dbReference type="SUPFAM" id="SSF51246">
    <property type="entry name" value="Rudiment single hybrid motif"/>
    <property type="match status" value="1"/>
</dbReference>
<dbReference type="InterPro" id="IPR016185">
    <property type="entry name" value="PreATP-grasp_dom_sf"/>
</dbReference>
<dbReference type="Gene3D" id="3.30.1490.20">
    <property type="entry name" value="ATP-grasp fold, A domain"/>
    <property type="match status" value="1"/>
</dbReference>
<reference evidence="20" key="3">
    <citation type="submission" date="2015-06" db="UniProtKB">
        <authorList>
            <consortium name="EnsemblProtists"/>
        </authorList>
    </citation>
    <scope>IDENTIFICATION</scope>
</reference>
<dbReference type="Proteomes" id="UP000011087">
    <property type="component" value="Unassembled WGS sequence"/>
</dbReference>
<keyword evidence="11" id="KW-0511">Multifunctional enzyme</keyword>
<dbReference type="SMART" id="SM00878">
    <property type="entry name" value="Biotin_carb_C"/>
    <property type="match status" value="1"/>
</dbReference>
<comment type="catalytic activity">
    <reaction evidence="13">
        <text>N(6)-biotinyl-L-lysyl-[protein] + hydrogencarbonate + ATP = N(6)-carboxybiotinyl-L-lysyl-[protein] + ADP + phosphate + H(+)</text>
        <dbReference type="Rhea" id="RHEA:13501"/>
        <dbReference type="Rhea" id="RHEA-COMP:10505"/>
        <dbReference type="Rhea" id="RHEA-COMP:10506"/>
        <dbReference type="ChEBI" id="CHEBI:15378"/>
        <dbReference type="ChEBI" id="CHEBI:17544"/>
        <dbReference type="ChEBI" id="CHEBI:30616"/>
        <dbReference type="ChEBI" id="CHEBI:43474"/>
        <dbReference type="ChEBI" id="CHEBI:83144"/>
        <dbReference type="ChEBI" id="CHEBI:83145"/>
        <dbReference type="ChEBI" id="CHEBI:456216"/>
        <dbReference type="EC" id="6.3.4.14"/>
    </reaction>
</comment>
<dbReference type="GO" id="GO:0004075">
    <property type="term" value="F:biotin carboxylase activity"/>
    <property type="evidence" value="ECO:0007669"/>
    <property type="project" value="UniProtKB-EC"/>
</dbReference>
<dbReference type="InterPro" id="IPR011762">
    <property type="entry name" value="COA_CT_N"/>
</dbReference>
<evidence type="ECO:0000256" key="3">
    <source>
        <dbReference type="ARBA" id="ARBA00022516"/>
    </source>
</evidence>
<feature type="domain" description="CoA carboxyltransferase N-terminal" evidence="17">
    <location>
        <begin position="1328"/>
        <end position="1662"/>
    </location>
</feature>
<dbReference type="InterPro" id="IPR011054">
    <property type="entry name" value="Rudment_hybrid_motif"/>
</dbReference>
<dbReference type="InterPro" id="IPR013537">
    <property type="entry name" value="AcCoA_COase_cen"/>
</dbReference>
<evidence type="ECO:0000256" key="8">
    <source>
        <dbReference type="ARBA" id="ARBA00023098"/>
    </source>
</evidence>
<protein>
    <submittedName>
        <fullName evidence="19 20">Uncharacterized protein</fullName>
    </submittedName>
</protein>
<dbReference type="InterPro" id="IPR005481">
    <property type="entry name" value="BC-like_N"/>
</dbReference>
<dbReference type="PANTHER" id="PTHR45728:SF3">
    <property type="entry name" value="ACETYL-COA CARBOXYLASE"/>
    <property type="match status" value="1"/>
</dbReference>
<dbReference type="InterPro" id="IPR005482">
    <property type="entry name" value="Biotin_COase_C"/>
</dbReference>
<dbReference type="STRING" id="905079.L1JJM5"/>
<dbReference type="InterPro" id="IPR029045">
    <property type="entry name" value="ClpP/crotonase-like_dom_sf"/>
</dbReference>
<evidence type="ECO:0000259" key="18">
    <source>
        <dbReference type="PROSITE" id="PS50989"/>
    </source>
</evidence>
<organism evidence="19">
    <name type="scientific">Guillardia theta (strain CCMP2712)</name>
    <name type="common">Cryptophyte</name>
    <dbReference type="NCBI Taxonomy" id="905079"/>
    <lineage>
        <taxon>Eukaryota</taxon>
        <taxon>Cryptophyceae</taxon>
        <taxon>Pyrenomonadales</taxon>
        <taxon>Geminigeraceae</taxon>
        <taxon>Guillardia</taxon>
    </lineage>
</organism>
<dbReference type="Gene3D" id="2.40.50.100">
    <property type="match status" value="1"/>
</dbReference>
<dbReference type="SUPFAM" id="SSF52096">
    <property type="entry name" value="ClpP/crotonase"/>
    <property type="match status" value="2"/>
</dbReference>
<evidence type="ECO:0000256" key="2">
    <source>
        <dbReference type="ARBA" id="ARBA00004956"/>
    </source>
</evidence>
<name>L1JJM5_GUITC</name>
<evidence type="ECO:0000256" key="4">
    <source>
        <dbReference type="ARBA" id="ARBA00022598"/>
    </source>
</evidence>
<dbReference type="HOGENOM" id="CLU_000395_5_1_1"/>
<dbReference type="EMBL" id="JH992986">
    <property type="protein sequence ID" value="EKX48344.1"/>
    <property type="molecule type" value="Genomic_DNA"/>
</dbReference>
<dbReference type="Pfam" id="PF02786">
    <property type="entry name" value="CPSase_L_D2"/>
    <property type="match status" value="1"/>
</dbReference>
<evidence type="ECO:0000256" key="11">
    <source>
        <dbReference type="ARBA" id="ARBA00023268"/>
    </source>
</evidence>
<dbReference type="GO" id="GO:2001295">
    <property type="term" value="P:malonyl-CoA biosynthetic process"/>
    <property type="evidence" value="ECO:0007669"/>
    <property type="project" value="UniProtKB-UniPathway"/>
</dbReference>
<evidence type="ECO:0000259" key="17">
    <source>
        <dbReference type="PROSITE" id="PS50980"/>
    </source>
</evidence>